<sequence length="249" mass="27701">MTDALPIQQAKSRLLITLVVDTSLSMRSNGAIDQLNAALRNWRRELLGDGYLTAVGEIALISFGHDYVIAVDPAGRQKGHVAAPFRPVREFDPPRLEAGGATPMVEAVQYALEITGVRKDQLAAQGIPLAHRPMIWLVTDGVPTDDQGARSDRWRDLAPLLRQQEAGRHLLFYAIGVPGAEREVLSGLAPNSFYHLDELDFMRVMRLVSVSLNAAKNVTRNQSSDEVYADTRDRFARTEEMRIWLEKNG</sequence>
<evidence type="ECO:0000313" key="3">
    <source>
        <dbReference type="Proteomes" id="UP000542742"/>
    </source>
</evidence>
<name>A0A7W7D0B2_9ACTN</name>
<dbReference type="SUPFAM" id="SSF53300">
    <property type="entry name" value="vWA-like"/>
    <property type="match status" value="1"/>
</dbReference>
<accession>A0A7W7D0B2</accession>
<dbReference type="RefSeq" id="WP_184955998.1">
    <property type="nucleotide sequence ID" value="NZ_BOMC01000025.1"/>
</dbReference>
<evidence type="ECO:0000259" key="1">
    <source>
        <dbReference type="PROSITE" id="PS50234"/>
    </source>
</evidence>
<protein>
    <submittedName>
        <fullName evidence="2">Uncharacterized protein YegL</fullName>
    </submittedName>
</protein>
<dbReference type="Gene3D" id="3.40.50.410">
    <property type="entry name" value="von Willebrand factor, type A domain"/>
    <property type="match status" value="1"/>
</dbReference>
<feature type="domain" description="VWFA" evidence="1">
    <location>
        <begin position="15"/>
        <end position="177"/>
    </location>
</feature>
<dbReference type="EMBL" id="JACHMF010000001">
    <property type="protein sequence ID" value="MBB4697933.1"/>
    <property type="molecule type" value="Genomic_DNA"/>
</dbReference>
<dbReference type="PROSITE" id="PS50234">
    <property type="entry name" value="VWFA"/>
    <property type="match status" value="1"/>
</dbReference>
<organism evidence="2 3">
    <name type="scientific">Paractinoplanes abujensis</name>
    <dbReference type="NCBI Taxonomy" id="882441"/>
    <lineage>
        <taxon>Bacteria</taxon>
        <taxon>Bacillati</taxon>
        <taxon>Actinomycetota</taxon>
        <taxon>Actinomycetes</taxon>
        <taxon>Micromonosporales</taxon>
        <taxon>Micromonosporaceae</taxon>
        <taxon>Paractinoplanes</taxon>
    </lineage>
</organism>
<evidence type="ECO:0000313" key="2">
    <source>
        <dbReference type="EMBL" id="MBB4697933.1"/>
    </source>
</evidence>
<comment type="caution">
    <text evidence="2">The sequence shown here is derived from an EMBL/GenBank/DDBJ whole genome shotgun (WGS) entry which is preliminary data.</text>
</comment>
<dbReference type="AlphaFoldDB" id="A0A7W7D0B2"/>
<dbReference type="InterPro" id="IPR036465">
    <property type="entry name" value="vWFA_dom_sf"/>
</dbReference>
<reference evidence="2 3" key="1">
    <citation type="submission" date="2020-08" db="EMBL/GenBank/DDBJ databases">
        <title>Sequencing the genomes of 1000 actinobacteria strains.</title>
        <authorList>
            <person name="Klenk H.-P."/>
        </authorList>
    </citation>
    <scope>NUCLEOTIDE SEQUENCE [LARGE SCALE GENOMIC DNA]</scope>
    <source>
        <strain evidence="2 3">DSM 45518</strain>
    </source>
</reference>
<gene>
    <name evidence="2" type="ORF">BKA14_008081</name>
</gene>
<keyword evidence="3" id="KW-1185">Reference proteome</keyword>
<dbReference type="InterPro" id="IPR002035">
    <property type="entry name" value="VWF_A"/>
</dbReference>
<dbReference type="Proteomes" id="UP000542742">
    <property type="component" value="Unassembled WGS sequence"/>
</dbReference>
<proteinExistence type="predicted"/>